<reference evidence="2 3" key="1">
    <citation type="journal article" date="2021" name="Elife">
        <title>Chloroplast acquisition without the gene transfer in kleptoplastic sea slugs, Plakobranchus ocellatus.</title>
        <authorList>
            <person name="Maeda T."/>
            <person name="Takahashi S."/>
            <person name="Yoshida T."/>
            <person name="Shimamura S."/>
            <person name="Takaki Y."/>
            <person name="Nagai Y."/>
            <person name="Toyoda A."/>
            <person name="Suzuki Y."/>
            <person name="Arimoto A."/>
            <person name="Ishii H."/>
            <person name="Satoh N."/>
            <person name="Nishiyama T."/>
            <person name="Hasebe M."/>
            <person name="Maruyama T."/>
            <person name="Minagawa J."/>
            <person name="Obokata J."/>
            <person name="Shigenobu S."/>
        </authorList>
    </citation>
    <scope>NUCLEOTIDE SEQUENCE [LARGE SCALE GENOMIC DNA]</scope>
</reference>
<dbReference type="Proteomes" id="UP000762676">
    <property type="component" value="Unassembled WGS sequence"/>
</dbReference>
<keyword evidence="1" id="KW-0732">Signal</keyword>
<evidence type="ECO:0000256" key="1">
    <source>
        <dbReference type="SAM" id="SignalP"/>
    </source>
</evidence>
<protein>
    <submittedName>
        <fullName evidence="2">Uncharacterized protein</fullName>
    </submittedName>
</protein>
<proteinExistence type="predicted"/>
<organism evidence="2 3">
    <name type="scientific">Elysia marginata</name>
    <dbReference type="NCBI Taxonomy" id="1093978"/>
    <lineage>
        <taxon>Eukaryota</taxon>
        <taxon>Metazoa</taxon>
        <taxon>Spiralia</taxon>
        <taxon>Lophotrochozoa</taxon>
        <taxon>Mollusca</taxon>
        <taxon>Gastropoda</taxon>
        <taxon>Heterobranchia</taxon>
        <taxon>Euthyneura</taxon>
        <taxon>Panpulmonata</taxon>
        <taxon>Sacoglossa</taxon>
        <taxon>Placobranchoidea</taxon>
        <taxon>Plakobranchidae</taxon>
        <taxon>Elysia</taxon>
    </lineage>
</organism>
<accession>A0AAV4HBH1</accession>
<dbReference type="EMBL" id="BMAT01005547">
    <property type="protein sequence ID" value="GFR95532.1"/>
    <property type="molecule type" value="Genomic_DNA"/>
</dbReference>
<evidence type="ECO:0000313" key="3">
    <source>
        <dbReference type="Proteomes" id="UP000762676"/>
    </source>
</evidence>
<sequence length="117" mass="12057">MPAVIMKTLLAYLLVATLLGLTFAGPEKEKRSFGGLFKLVWKKGEDLAKTTYDAAKTTVDVTKKVGKLGWKVGKGAVKVGKGAVKVGKGAVKVGKQVKDGVAGAASKVIGAIISIGE</sequence>
<name>A0AAV4HBH1_9GAST</name>
<dbReference type="AlphaFoldDB" id="A0AAV4HBH1"/>
<keyword evidence="3" id="KW-1185">Reference proteome</keyword>
<gene>
    <name evidence="2" type="ORF">ElyMa_002696100</name>
</gene>
<evidence type="ECO:0000313" key="2">
    <source>
        <dbReference type="EMBL" id="GFR95532.1"/>
    </source>
</evidence>
<feature type="chain" id="PRO_5043910019" evidence="1">
    <location>
        <begin position="25"/>
        <end position="117"/>
    </location>
</feature>
<feature type="signal peptide" evidence="1">
    <location>
        <begin position="1"/>
        <end position="24"/>
    </location>
</feature>
<comment type="caution">
    <text evidence="2">The sequence shown here is derived from an EMBL/GenBank/DDBJ whole genome shotgun (WGS) entry which is preliminary data.</text>
</comment>